<evidence type="ECO:0000313" key="2">
    <source>
        <dbReference type="Proteomes" id="UP000473905"/>
    </source>
</evidence>
<proteinExistence type="predicted"/>
<evidence type="ECO:0000313" key="1">
    <source>
        <dbReference type="EMBL" id="KAA4092860.1"/>
    </source>
</evidence>
<organism evidence="1 2">
    <name type="scientific">Bacteroides ovatus</name>
    <dbReference type="NCBI Taxonomy" id="28116"/>
    <lineage>
        <taxon>Bacteria</taxon>
        <taxon>Pseudomonadati</taxon>
        <taxon>Bacteroidota</taxon>
        <taxon>Bacteroidia</taxon>
        <taxon>Bacteroidales</taxon>
        <taxon>Bacteroidaceae</taxon>
        <taxon>Bacteroides</taxon>
    </lineage>
</organism>
<dbReference type="Proteomes" id="UP000473905">
    <property type="component" value="Unassembled WGS sequence"/>
</dbReference>
<dbReference type="EMBL" id="VWKB01000031">
    <property type="protein sequence ID" value="KAA4092860.1"/>
    <property type="molecule type" value="Genomic_DNA"/>
</dbReference>
<dbReference type="AlphaFoldDB" id="A0A5M5D494"/>
<gene>
    <name evidence="1" type="ORF">F3D66_20795</name>
</gene>
<keyword evidence="2" id="KW-1185">Reference proteome</keyword>
<reference evidence="1 2" key="1">
    <citation type="journal article" date="2019" name="Nat. Med.">
        <title>A library of human gut bacterial isolates paired with longitudinal multiomics data enables mechanistic microbiome research.</title>
        <authorList>
            <person name="Poyet M."/>
            <person name="Groussin M."/>
            <person name="Gibbons S.M."/>
            <person name="Avila-Pacheco J."/>
            <person name="Jiang X."/>
            <person name="Kearney S.M."/>
            <person name="Perrotta A.R."/>
            <person name="Berdy B."/>
            <person name="Zhao S."/>
            <person name="Lieberman T.D."/>
            <person name="Swanson P.K."/>
            <person name="Smith M."/>
            <person name="Roesemann S."/>
            <person name="Alexander J.E."/>
            <person name="Rich S.A."/>
            <person name="Livny J."/>
            <person name="Vlamakis H."/>
            <person name="Clish C."/>
            <person name="Bullock K."/>
            <person name="Deik A."/>
            <person name="Scott J."/>
            <person name="Pierce K.A."/>
            <person name="Xavier R.J."/>
            <person name="Alm E.J."/>
        </authorList>
    </citation>
    <scope>NUCLEOTIDE SEQUENCE [LARGE SCALE GENOMIC DNA]</scope>
    <source>
        <strain evidence="1 2">BIOML-A134</strain>
    </source>
</reference>
<name>A0A5M5D494_BACOV</name>
<accession>A0A5M5D494</accession>
<comment type="caution">
    <text evidence="1">The sequence shown here is derived from an EMBL/GenBank/DDBJ whole genome shotgun (WGS) entry which is preliminary data.</text>
</comment>
<sequence>MKKSIVVKKAKPICKLEGLTRVKKHKIDAYWFENVNDIEATLELGYACTSAGDNGAINVWKDDAGIIRSELMRHCVTIEKRTFASYSEAEKCVGDWLERIN</sequence>
<protein>
    <submittedName>
        <fullName evidence="1">Uncharacterized protein</fullName>
    </submittedName>
</protein>